<evidence type="ECO:0000313" key="2">
    <source>
        <dbReference type="EMBL" id="MBT0769657.1"/>
    </source>
</evidence>
<comment type="caution">
    <text evidence="2">The sequence shown here is derived from an EMBL/GenBank/DDBJ whole genome shotgun (WGS) entry which is preliminary data.</text>
</comment>
<dbReference type="EMBL" id="JAHBAY010000004">
    <property type="protein sequence ID" value="MBT0769657.1"/>
    <property type="molecule type" value="Genomic_DNA"/>
</dbReference>
<feature type="region of interest" description="Disordered" evidence="1">
    <location>
        <begin position="1"/>
        <end position="33"/>
    </location>
</feature>
<proteinExistence type="predicted"/>
<gene>
    <name evidence="2" type="ORF">KIH74_12035</name>
</gene>
<organism evidence="2 3">
    <name type="scientific">Kineosporia corallincola</name>
    <dbReference type="NCBI Taxonomy" id="2835133"/>
    <lineage>
        <taxon>Bacteria</taxon>
        <taxon>Bacillati</taxon>
        <taxon>Actinomycetota</taxon>
        <taxon>Actinomycetes</taxon>
        <taxon>Kineosporiales</taxon>
        <taxon>Kineosporiaceae</taxon>
        <taxon>Kineosporia</taxon>
    </lineage>
</organism>
<keyword evidence="3" id="KW-1185">Reference proteome</keyword>
<reference evidence="2 3" key="1">
    <citation type="submission" date="2021-05" db="EMBL/GenBank/DDBJ databases">
        <title>Kineosporia and Streptomyces sp. nov. two new marine actinobacteria isolated from Coral.</title>
        <authorList>
            <person name="Buangrab K."/>
            <person name="Sutthacheep M."/>
            <person name="Yeemin T."/>
            <person name="Harunari E."/>
            <person name="Igarashi Y."/>
            <person name="Kanchanasin P."/>
            <person name="Tanasupawat S."/>
            <person name="Phongsopitanun W."/>
        </authorList>
    </citation>
    <scope>NUCLEOTIDE SEQUENCE [LARGE SCALE GENOMIC DNA]</scope>
    <source>
        <strain evidence="2 3">J2-2</strain>
    </source>
</reference>
<dbReference type="Proteomes" id="UP001197247">
    <property type="component" value="Unassembled WGS sequence"/>
</dbReference>
<name>A0ABS5TEZ5_9ACTN</name>
<dbReference type="RefSeq" id="WP_214155954.1">
    <property type="nucleotide sequence ID" value="NZ_JAHBAY010000004.1"/>
</dbReference>
<protein>
    <submittedName>
        <fullName evidence="2">Uncharacterized protein</fullName>
    </submittedName>
</protein>
<accession>A0ABS5TEZ5</accession>
<evidence type="ECO:0000256" key="1">
    <source>
        <dbReference type="SAM" id="MobiDB-lite"/>
    </source>
</evidence>
<sequence>MSESTTAGGRLEFRRMPHHRAAGPSVRELRDLPEPRPRKSDWVVLWPFSVCLPLDSHYCCVHAHPQHDDRT</sequence>
<evidence type="ECO:0000313" key="3">
    <source>
        <dbReference type="Proteomes" id="UP001197247"/>
    </source>
</evidence>